<protein>
    <recommendedName>
        <fullName evidence="4">Phosphoglyceromutase</fullName>
    </recommendedName>
</protein>
<feature type="chain" id="PRO_5030804223" description="Phosphoglyceromutase" evidence="1">
    <location>
        <begin position="27"/>
        <end position="401"/>
    </location>
</feature>
<dbReference type="EMBL" id="JACHLR010000034">
    <property type="protein sequence ID" value="MBB4860859.1"/>
    <property type="molecule type" value="Genomic_DNA"/>
</dbReference>
<dbReference type="InterPro" id="IPR002591">
    <property type="entry name" value="Phosphodiest/P_Trfase"/>
</dbReference>
<gene>
    <name evidence="2" type="ORF">HNO88_004204</name>
</gene>
<evidence type="ECO:0000313" key="2">
    <source>
        <dbReference type="EMBL" id="MBB4860859.1"/>
    </source>
</evidence>
<keyword evidence="1" id="KW-0732">Signal</keyword>
<organism evidence="2 3">
    <name type="scientific">Novosphingobium chloroacetimidivorans</name>
    <dbReference type="NCBI Taxonomy" id="1428314"/>
    <lineage>
        <taxon>Bacteria</taxon>
        <taxon>Pseudomonadati</taxon>
        <taxon>Pseudomonadota</taxon>
        <taxon>Alphaproteobacteria</taxon>
        <taxon>Sphingomonadales</taxon>
        <taxon>Sphingomonadaceae</taxon>
        <taxon>Novosphingobium</taxon>
    </lineage>
</organism>
<dbReference type="Gene3D" id="3.40.720.10">
    <property type="entry name" value="Alkaline Phosphatase, subunit A"/>
    <property type="match status" value="1"/>
</dbReference>
<dbReference type="RefSeq" id="WP_184250359.1">
    <property type="nucleotide sequence ID" value="NZ_JACHLR010000034.1"/>
</dbReference>
<evidence type="ECO:0000313" key="3">
    <source>
        <dbReference type="Proteomes" id="UP000555448"/>
    </source>
</evidence>
<dbReference type="Proteomes" id="UP000555448">
    <property type="component" value="Unassembled WGS sequence"/>
</dbReference>
<accession>A0A7W7KEN6</accession>
<keyword evidence="3" id="KW-1185">Reference proteome</keyword>
<evidence type="ECO:0000256" key="1">
    <source>
        <dbReference type="SAM" id="SignalP"/>
    </source>
</evidence>
<dbReference type="InterPro" id="IPR017850">
    <property type="entry name" value="Alkaline_phosphatase_core_sf"/>
</dbReference>
<dbReference type="AlphaFoldDB" id="A0A7W7KEN6"/>
<name>A0A7W7KEN6_9SPHN</name>
<sequence>MNQLFRIAAGIAAGLGALLLPAATMAEEKASCCQTRNVITIIVDGARWEEVFHGIDPRFLQPEGEKYFRQPGEPKKLFLEKFWRDNDEARRAALMPFFWSTIATDGQLLGDRKAGSAVRLRNGIHISYPGHSEFLTGKADDARITSNAFKPNPNVTILEYLQGRPAFKGKVAALSTWDAYPFILNVERSGLPVHSPSHPLDFAPANDRVRLLNELLTDTGPSLHSDAITFHLALEYLKEKRPRFLHLSFQNADRTAHAGQYDEYAYALQSTDSYIRRIWEWVQADPAYRNHTTLVVAADHGRGAASLDLWKTHGTPGYKPVGPNEINPTEGDQYSWLAIIGPDTPRLGARHDIPDVEIANVTGGIAKLLGESFAVDTGSESAMNILMAQLEGKRTKSTGSE</sequence>
<dbReference type="SUPFAM" id="SSF53649">
    <property type="entry name" value="Alkaline phosphatase-like"/>
    <property type="match status" value="1"/>
</dbReference>
<evidence type="ECO:0008006" key="4">
    <source>
        <dbReference type="Google" id="ProtNLM"/>
    </source>
</evidence>
<reference evidence="2 3" key="1">
    <citation type="submission" date="2020-08" db="EMBL/GenBank/DDBJ databases">
        <title>Functional genomics of gut bacteria from endangered species of beetles.</title>
        <authorList>
            <person name="Carlos-Shanley C."/>
        </authorList>
    </citation>
    <scope>NUCLEOTIDE SEQUENCE [LARGE SCALE GENOMIC DNA]</scope>
    <source>
        <strain evidence="2 3">S00245</strain>
    </source>
</reference>
<feature type="signal peptide" evidence="1">
    <location>
        <begin position="1"/>
        <end position="26"/>
    </location>
</feature>
<comment type="caution">
    <text evidence="2">The sequence shown here is derived from an EMBL/GenBank/DDBJ whole genome shotgun (WGS) entry which is preliminary data.</text>
</comment>
<dbReference type="Pfam" id="PF01663">
    <property type="entry name" value="Phosphodiest"/>
    <property type="match status" value="1"/>
</dbReference>
<proteinExistence type="predicted"/>